<evidence type="ECO:0000313" key="2">
    <source>
        <dbReference type="Proteomes" id="UP000054498"/>
    </source>
</evidence>
<dbReference type="RefSeq" id="XP_013900389.1">
    <property type="nucleotide sequence ID" value="XM_014044935.1"/>
</dbReference>
<dbReference type="Proteomes" id="UP000054498">
    <property type="component" value="Unassembled WGS sequence"/>
</dbReference>
<dbReference type="GeneID" id="25739470"/>
<dbReference type="EMBL" id="KK101303">
    <property type="protein sequence ID" value="KIZ01370.1"/>
    <property type="molecule type" value="Genomic_DNA"/>
</dbReference>
<organism evidence="1 2">
    <name type="scientific">Monoraphidium neglectum</name>
    <dbReference type="NCBI Taxonomy" id="145388"/>
    <lineage>
        <taxon>Eukaryota</taxon>
        <taxon>Viridiplantae</taxon>
        <taxon>Chlorophyta</taxon>
        <taxon>core chlorophytes</taxon>
        <taxon>Chlorophyceae</taxon>
        <taxon>CS clade</taxon>
        <taxon>Sphaeropleales</taxon>
        <taxon>Selenastraceae</taxon>
        <taxon>Monoraphidium</taxon>
    </lineage>
</organism>
<sequence length="198" mass="20435">MTATASFEPPQPERWLEGTPWKPVPVHMDCGNGESPAAERLDSQLSQAVLGAAAGLADAALPLAARAPHVSALLARAPFAGAAAEALLQAGVRGVVDACQAIMAAGPTPAALKLQAADLLAAVCAESRCNLLLSPAALVDQLRRAAGRGEEGARAAAARALWQLACAPDFQTEVVRIAGGRLQIRGWGRSFWRQAASF</sequence>
<dbReference type="AlphaFoldDB" id="A0A0D2MDT6"/>
<keyword evidence="2" id="KW-1185">Reference proteome</keyword>
<name>A0A0D2MDT6_9CHLO</name>
<accession>A0A0D2MDT6</accession>
<reference evidence="1 2" key="1">
    <citation type="journal article" date="2013" name="BMC Genomics">
        <title>Reconstruction of the lipid metabolism for the microalga Monoraphidium neglectum from its genome sequence reveals characteristics suitable for biofuel production.</title>
        <authorList>
            <person name="Bogen C."/>
            <person name="Al-Dilaimi A."/>
            <person name="Albersmeier A."/>
            <person name="Wichmann J."/>
            <person name="Grundmann M."/>
            <person name="Rupp O."/>
            <person name="Lauersen K.J."/>
            <person name="Blifernez-Klassen O."/>
            <person name="Kalinowski J."/>
            <person name="Goesmann A."/>
            <person name="Mussgnug J.H."/>
            <person name="Kruse O."/>
        </authorList>
    </citation>
    <scope>NUCLEOTIDE SEQUENCE [LARGE SCALE GENOMIC DNA]</scope>
    <source>
        <strain evidence="1 2">SAG 48.87</strain>
    </source>
</reference>
<gene>
    <name evidence="1" type="ORF">MNEG_6594</name>
</gene>
<protein>
    <submittedName>
        <fullName evidence="1">Uncharacterized protein</fullName>
    </submittedName>
</protein>
<dbReference type="KEGG" id="mng:MNEG_6594"/>
<proteinExistence type="predicted"/>
<evidence type="ECO:0000313" key="1">
    <source>
        <dbReference type="EMBL" id="KIZ01370.1"/>
    </source>
</evidence>